<gene>
    <name evidence="5" type="ORF">Mal4_29310</name>
</gene>
<evidence type="ECO:0000313" key="6">
    <source>
        <dbReference type="Proteomes" id="UP000320496"/>
    </source>
</evidence>
<evidence type="ECO:0000313" key="5">
    <source>
        <dbReference type="EMBL" id="QDU38602.1"/>
    </source>
</evidence>
<organism evidence="5 6">
    <name type="scientific">Maioricimonas rarisocia</name>
    <dbReference type="NCBI Taxonomy" id="2528026"/>
    <lineage>
        <taxon>Bacteria</taxon>
        <taxon>Pseudomonadati</taxon>
        <taxon>Planctomycetota</taxon>
        <taxon>Planctomycetia</taxon>
        <taxon>Planctomycetales</taxon>
        <taxon>Planctomycetaceae</taxon>
        <taxon>Maioricimonas</taxon>
    </lineage>
</organism>
<dbReference type="Proteomes" id="UP000320496">
    <property type="component" value="Chromosome"/>
</dbReference>
<evidence type="ECO:0000256" key="3">
    <source>
        <dbReference type="SAM" id="MobiDB-lite"/>
    </source>
</evidence>
<dbReference type="GO" id="GO:0000155">
    <property type="term" value="F:phosphorelay sensor kinase activity"/>
    <property type="evidence" value="ECO:0007669"/>
    <property type="project" value="InterPro"/>
</dbReference>
<dbReference type="InterPro" id="IPR036097">
    <property type="entry name" value="HisK_dim/P_sf"/>
</dbReference>
<feature type="region of interest" description="Disordered" evidence="3">
    <location>
        <begin position="1"/>
        <end position="21"/>
    </location>
</feature>
<feature type="compositionally biased region" description="Polar residues" evidence="3">
    <location>
        <begin position="1"/>
        <end position="12"/>
    </location>
</feature>
<proteinExistence type="predicted"/>
<protein>
    <recommendedName>
        <fullName evidence="2">histidine kinase</fullName>
        <ecNumber evidence="2">2.7.13.3</ecNumber>
    </recommendedName>
</protein>
<keyword evidence="5" id="KW-0418">Kinase</keyword>
<feature type="domain" description="Signal transduction histidine kinase dimerisation/phosphoacceptor" evidence="4">
    <location>
        <begin position="21"/>
        <end position="75"/>
    </location>
</feature>
<evidence type="ECO:0000256" key="2">
    <source>
        <dbReference type="ARBA" id="ARBA00012438"/>
    </source>
</evidence>
<keyword evidence="5" id="KW-0808">Transferase</keyword>
<dbReference type="AlphaFoldDB" id="A0A517Z7Y3"/>
<name>A0A517Z7Y3_9PLAN</name>
<evidence type="ECO:0000259" key="4">
    <source>
        <dbReference type="Pfam" id="PF00512"/>
    </source>
</evidence>
<reference evidence="5 6" key="1">
    <citation type="submission" date="2019-02" db="EMBL/GenBank/DDBJ databases">
        <title>Deep-cultivation of Planctomycetes and their phenomic and genomic characterization uncovers novel biology.</title>
        <authorList>
            <person name="Wiegand S."/>
            <person name="Jogler M."/>
            <person name="Boedeker C."/>
            <person name="Pinto D."/>
            <person name="Vollmers J."/>
            <person name="Rivas-Marin E."/>
            <person name="Kohn T."/>
            <person name="Peeters S.H."/>
            <person name="Heuer A."/>
            <person name="Rast P."/>
            <person name="Oberbeckmann S."/>
            <person name="Bunk B."/>
            <person name="Jeske O."/>
            <person name="Meyerdierks A."/>
            <person name="Storesund J.E."/>
            <person name="Kallscheuer N."/>
            <person name="Luecker S."/>
            <person name="Lage O.M."/>
            <person name="Pohl T."/>
            <person name="Merkel B.J."/>
            <person name="Hornburger P."/>
            <person name="Mueller R.-W."/>
            <person name="Bruemmer F."/>
            <person name="Labrenz M."/>
            <person name="Spormann A.M."/>
            <person name="Op den Camp H."/>
            <person name="Overmann J."/>
            <person name="Amann R."/>
            <person name="Jetten M.S.M."/>
            <person name="Mascher T."/>
            <person name="Medema M.H."/>
            <person name="Devos D.P."/>
            <person name="Kaster A.-K."/>
            <person name="Ovreas L."/>
            <person name="Rohde M."/>
            <person name="Galperin M.Y."/>
            <person name="Jogler C."/>
        </authorList>
    </citation>
    <scope>NUCLEOTIDE SEQUENCE [LARGE SCALE GENOMIC DNA]</scope>
    <source>
        <strain evidence="5 6">Mal4</strain>
    </source>
</reference>
<evidence type="ECO:0000256" key="1">
    <source>
        <dbReference type="ARBA" id="ARBA00000085"/>
    </source>
</evidence>
<accession>A0A517Z7Y3</accession>
<dbReference type="Gene3D" id="1.10.287.130">
    <property type="match status" value="1"/>
</dbReference>
<sequence>MSQSVTRLSLQGSDPVPPDESVAHRIRHSLFTIRTAVELVRDRYVRPGEGEHLFEIIEREQQQLSRIVEQLVRRQRRSM</sequence>
<dbReference type="EMBL" id="CP036275">
    <property type="protein sequence ID" value="QDU38602.1"/>
    <property type="molecule type" value="Genomic_DNA"/>
</dbReference>
<comment type="catalytic activity">
    <reaction evidence="1">
        <text>ATP + protein L-histidine = ADP + protein N-phospho-L-histidine.</text>
        <dbReference type="EC" id="2.7.13.3"/>
    </reaction>
</comment>
<dbReference type="InterPro" id="IPR003661">
    <property type="entry name" value="HisK_dim/P_dom"/>
</dbReference>
<dbReference type="SUPFAM" id="SSF47384">
    <property type="entry name" value="Homodimeric domain of signal transducing histidine kinase"/>
    <property type="match status" value="1"/>
</dbReference>
<dbReference type="Pfam" id="PF00512">
    <property type="entry name" value="HisKA"/>
    <property type="match status" value="1"/>
</dbReference>
<dbReference type="KEGG" id="mri:Mal4_29310"/>
<dbReference type="RefSeq" id="WP_145369866.1">
    <property type="nucleotide sequence ID" value="NZ_CP036275.1"/>
</dbReference>
<dbReference type="EC" id="2.7.13.3" evidence="2"/>
<keyword evidence="6" id="KW-1185">Reference proteome</keyword>